<evidence type="ECO:0000256" key="1">
    <source>
        <dbReference type="SAM" id="MobiDB-lite"/>
    </source>
</evidence>
<protein>
    <submittedName>
        <fullName evidence="3">Uncharacterized protein</fullName>
    </submittedName>
</protein>
<dbReference type="EMBL" id="CACVAQ010000475">
    <property type="protein sequence ID" value="CAA6829251.1"/>
    <property type="molecule type" value="Genomic_DNA"/>
</dbReference>
<organism evidence="3">
    <name type="scientific">uncultured Aureispira sp</name>
    <dbReference type="NCBI Taxonomy" id="1331704"/>
    <lineage>
        <taxon>Bacteria</taxon>
        <taxon>Pseudomonadati</taxon>
        <taxon>Bacteroidota</taxon>
        <taxon>Saprospiria</taxon>
        <taxon>Saprospirales</taxon>
        <taxon>Saprospiraceae</taxon>
        <taxon>Aureispira</taxon>
        <taxon>environmental samples</taxon>
    </lineage>
</organism>
<proteinExistence type="predicted"/>
<feature type="signal peptide" evidence="2">
    <location>
        <begin position="1"/>
        <end position="18"/>
    </location>
</feature>
<keyword evidence="2" id="KW-0732">Signal</keyword>
<feature type="region of interest" description="Disordered" evidence="1">
    <location>
        <begin position="53"/>
        <end position="87"/>
    </location>
</feature>
<gene>
    <name evidence="3" type="ORF">HELGO_WM58808</name>
</gene>
<evidence type="ECO:0000313" key="3">
    <source>
        <dbReference type="EMBL" id="CAA6829251.1"/>
    </source>
</evidence>
<feature type="chain" id="PRO_5027804823" evidence="2">
    <location>
        <begin position="19"/>
        <end position="288"/>
    </location>
</feature>
<reference evidence="3" key="1">
    <citation type="submission" date="2020-01" db="EMBL/GenBank/DDBJ databases">
        <authorList>
            <person name="Meier V. D."/>
            <person name="Meier V D."/>
        </authorList>
    </citation>
    <scope>NUCLEOTIDE SEQUENCE</scope>
    <source>
        <strain evidence="3">HLG_WM_MAG_10</strain>
    </source>
</reference>
<evidence type="ECO:0000256" key="2">
    <source>
        <dbReference type="SAM" id="SignalP"/>
    </source>
</evidence>
<accession>A0A6S6UFJ5</accession>
<sequence>MKAFIPYFCLIIVVQLCACATQSDPFSQEKNTTKAPKNRTLLDEKEEEVVEVLEEEEPQASDVEPIDDKTTTITKKNPSSGSNSNASIPVEDAVTALSVITYSNVIESASAELPVQGQKVKLMIKNNHQQAMWYLMPVSGEKTMPENGQFNLNSEAIPPFLAKQYGTADRKLIELIYHGDAAQSFRAFYIQAGSSLLFRNYDLGNYQEGEYVPFWAIKGLEVNNETSLETWLPFSVASSPDVVVHNTTESAAAKWVDASKDAVFSKPNIKFVQANGIKKYQIPVGVIR</sequence>
<name>A0A6S6UFJ5_9BACT</name>
<dbReference type="AlphaFoldDB" id="A0A6S6UFJ5"/>
<feature type="compositionally biased region" description="Polar residues" evidence="1">
    <location>
        <begin position="77"/>
        <end position="87"/>
    </location>
</feature>